<keyword evidence="5 6" id="KW-0472">Membrane</keyword>
<comment type="caution">
    <text evidence="8">The sequence shown here is derived from an EMBL/GenBank/DDBJ whole genome shotgun (WGS) entry which is preliminary data.</text>
</comment>
<dbReference type="PANTHER" id="PTHR48017">
    <property type="entry name" value="OS05G0424000 PROTEIN-RELATED"/>
    <property type="match status" value="1"/>
</dbReference>
<feature type="transmembrane region" description="Helical" evidence="6">
    <location>
        <begin position="223"/>
        <end position="247"/>
    </location>
</feature>
<keyword evidence="2" id="KW-0813">Transport</keyword>
<protein>
    <recommendedName>
        <fullName evidence="7">Amino acid transporter transmembrane domain-containing protein</fullName>
    </recommendedName>
</protein>
<evidence type="ECO:0000256" key="1">
    <source>
        <dbReference type="ARBA" id="ARBA00004370"/>
    </source>
</evidence>
<organism evidence="8 9">
    <name type="scientific">Cutaneotrichosporon spelunceum</name>
    <dbReference type="NCBI Taxonomy" id="1672016"/>
    <lineage>
        <taxon>Eukaryota</taxon>
        <taxon>Fungi</taxon>
        <taxon>Dikarya</taxon>
        <taxon>Basidiomycota</taxon>
        <taxon>Agaricomycotina</taxon>
        <taxon>Tremellomycetes</taxon>
        <taxon>Trichosporonales</taxon>
        <taxon>Trichosporonaceae</taxon>
        <taxon>Cutaneotrichosporon</taxon>
    </lineage>
</organism>
<gene>
    <name evidence="8" type="ORF">CspeluHIS016_0212020</name>
</gene>
<evidence type="ECO:0000256" key="2">
    <source>
        <dbReference type="ARBA" id="ARBA00022448"/>
    </source>
</evidence>
<evidence type="ECO:0000259" key="7">
    <source>
        <dbReference type="Pfam" id="PF01490"/>
    </source>
</evidence>
<proteinExistence type="predicted"/>
<keyword evidence="4 6" id="KW-1133">Transmembrane helix</keyword>
<evidence type="ECO:0000256" key="3">
    <source>
        <dbReference type="ARBA" id="ARBA00022692"/>
    </source>
</evidence>
<dbReference type="AlphaFoldDB" id="A0AAD3TTF0"/>
<feature type="transmembrane region" description="Helical" evidence="6">
    <location>
        <begin position="189"/>
        <end position="211"/>
    </location>
</feature>
<feature type="transmembrane region" description="Helical" evidence="6">
    <location>
        <begin position="116"/>
        <end position="140"/>
    </location>
</feature>
<sequence>MSSVITLAVAVGVQDRPAAAPKDGPWESGFRVVASPPFFDGVAALGAAVFSFAGAPNFLNIVAEMRNPRDYPRALVICQIFTLVTYLIIGSVVYHFCEAYVASPALGSAGPLMKKVCYGLALPGLIVSAVLCTHFPGKFLFVRLMRNSKHFARNTIPHRLAWGGCVIGSAVISFIIAEAVPVFSDLLSILGSLISIPLAIGIESWIYIWLCPKQGRRLTPWTYAVYGLNVFIVLVSAMVALSGLVGACISVRNHVKSGQMSVPFSCGDNSI</sequence>
<dbReference type="Pfam" id="PF01490">
    <property type="entry name" value="Aa_trans"/>
    <property type="match status" value="1"/>
</dbReference>
<accession>A0AAD3TTF0</accession>
<feature type="transmembrane region" description="Helical" evidence="6">
    <location>
        <begin position="42"/>
        <end position="62"/>
    </location>
</feature>
<name>A0AAD3TTF0_9TREE</name>
<dbReference type="GO" id="GO:0016020">
    <property type="term" value="C:membrane"/>
    <property type="evidence" value="ECO:0007669"/>
    <property type="project" value="UniProtKB-SubCell"/>
</dbReference>
<dbReference type="InterPro" id="IPR013057">
    <property type="entry name" value="AA_transpt_TM"/>
</dbReference>
<dbReference type="Proteomes" id="UP001222932">
    <property type="component" value="Unassembled WGS sequence"/>
</dbReference>
<dbReference type="EMBL" id="BTCM01000002">
    <property type="protein sequence ID" value="GMK56146.1"/>
    <property type="molecule type" value="Genomic_DNA"/>
</dbReference>
<evidence type="ECO:0000256" key="5">
    <source>
        <dbReference type="ARBA" id="ARBA00023136"/>
    </source>
</evidence>
<feature type="domain" description="Amino acid transporter transmembrane" evidence="7">
    <location>
        <begin position="40"/>
        <end position="246"/>
    </location>
</feature>
<evidence type="ECO:0000313" key="8">
    <source>
        <dbReference type="EMBL" id="GMK56146.1"/>
    </source>
</evidence>
<keyword evidence="9" id="KW-1185">Reference proteome</keyword>
<evidence type="ECO:0000313" key="9">
    <source>
        <dbReference type="Proteomes" id="UP001222932"/>
    </source>
</evidence>
<reference evidence="8" key="2">
    <citation type="submission" date="2023-06" db="EMBL/GenBank/DDBJ databases">
        <authorList>
            <person name="Kobayashi Y."/>
            <person name="Kayamori A."/>
            <person name="Aoki K."/>
            <person name="Shiwa Y."/>
            <person name="Fujita N."/>
            <person name="Sugita T."/>
            <person name="Iwasaki W."/>
            <person name="Tanaka N."/>
            <person name="Takashima M."/>
        </authorList>
    </citation>
    <scope>NUCLEOTIDE SEQUENCE</scope>
    <source>
        <strain evidence="8">HIS016</strain>
    </source>
</reference>
<evidence type="ECO:0000256" key="6">
    <source>
        <dbReference type="SAM" id="Phobius"/>
    </source>
</evidence>
<reference evidence="8" key="1">
    <citation type="journal article" date="2023" name="BMC Genomics">
        <title>Chromosome-level genome assemblies of Cutaneotrichosporon spp. (Trichosporonales, Basidiomycota) reveal imbalanced evolution between nucleotide sequences and chromosome synteny.</title>
        <authorList>
            <person name="Kobayashi Y."/>
            <person name="Kayamori A."/>
            <person name="Aoki K."/>
            <person name="Shiwa Y."/>
            <person name="Matsutani M."/>
            <person name="Fujita N."/>
            <person name="Sugita T."/>
            <person name="Iwasaki W."/>
            <person name="Tanaka N."/>
            <person name="Takashima M."/>
        </authorList>
    </citation>
    <scope>NUCLEOTIDE SEQUENCE</scope>
    <source>
        <strain evidence="8">HIS016</strain>
    </source>
</reference>
<evidence type="ECO:0000256" key="4">
    <source>
        <dbReference type="ARBA" id="ARBA00022989"/>
    </source>
</evidence>
<feature type="transmembrane region" description="Helical" evidence="6">
    <location>
        <begin position="160"/>
        <end position="183"/>
    </location>
</feature>
<comment type="subcellular location">
    <subcellularLocation>
        <location evidence="1">Membrane</location>
    </subcellularLocation>
</comment>
<feature type="transmembrane region" description="Helical" evidence="6">
    <location>
        <begin position="74"/>
        <end position="96"/>
    </location>
</feature>
<keyword evidence="3 6" id="KW-0812">Transmembrane</keyword>